<dbReference type="Pfam" id="PF00990">
    <property type="entry name" value="GGDEF"/>
    <property type="match status" value="1"/>
</dbReference>
<feature type="transmembrane region" description="Helical" evidence="1">
    <location>
        <begin position="12"/>
        <end position="33"/>
    </location>
</feature>
<dbReference type="GO" id="GO:0052621">
    <property type="term" value="F:diguanylate cyclase activity"/>
    <property type="evidence" value="ECO:0007669"/>
    <property type="project" value="TreeGrafter"/>
</dbReference>
<dbReference type="AlphaFoldDB" id="A0A176JZE5"/>
<keyword evidence="1" id="KW-0812">Transmembrane</keyword>
<dbReference type="InterPro" id="IPR000160">
    <property type="entry name" value="GGDEF_dom"/>
</dbReference>
<evidence type="ECO:0000313" key="3">
    <source>
        <dbReference type="EMBL" id="OAA29452.1"/>
    </source>
</evidence>
<evidence type="ECO:0000259" key="2">
    <source>
        <dbReference type="PROSITE" id="PS50887"/>
    </source>
</evidence>
<dbReference type="Proteomes" id="UP000077339">
    <property type="component" value="Unassembled WGS sequence"/>
</dbReference>
<dbReference type="PANTHER" id="PTHR45138">
    <property type="entry name" value="REGULATORY COMPONENTS OF SENSORY TRANSDUCTION SYSTEM"/>
    <property type="match status" value="1"/>
</dbReference>
<feature type="transmembrane region" description="Helical" evidence="1">
    <location>
        <begin position="299"/>
        <end position="319"/>
    </location>
</feature>
<dbReference type="PROSITE" id="PS50887">
    <property type="entry name" value="GGDEF"/>
    <property type="match status" value="1"/>
</dbReference>
<dbReference type="SUPFAM" id="SSF55073">
    <property type="entry name" value="Nucleotide cyclase"/>
    <property type="match status" value="1"/>
</dbReference>
<dbReference type="InterPro" id="IPR043128">
    <property type="entry name" value="Rev_trsase/Diguanyl_cyclase"/>
</dbReference>
<dbReference type="Gene3D" id="3.30.70.270">
    <property type="match status" value="1"/>
</dbReference>
<evidence type="ECO:0000256" key="1">
    <source>
        <dbReference type="SAM" id="Phobius"/>
    </source>
</evidence>
<accession>A0A176JZE5</accession>
<dbReference type="NCBIfam" id="TIGR00254">
    <property type="entry name" value="GGDEF"/>
    <property type="match status" value="1"/>
</dbReference>
<dbReference type="OrthoDB" id="9812260at2"/>
<dbReference type="RefSeq" id="WP_068348116.1">
    <property type="nucleotide sequence ID" value="NZ_JFHK01000018.1"/>
</dbReference>
<dbReference type="InterPro" id="IPR050469">
    <property type="entry name" value="Diguanylate_Cyclase"/>
</dbReference>
<keyword evidence="4" id="KW-1185">Reference proteome</keyword>
<protein>
    <recommendedName>
        <fullName evidence="2">GGDEF domain-containing protein</fullName>
    </recommendedName>
</protein>
<feature type="domain" description="GGDEF" evidence="2">
    <location>
        <begin position="421"/>
        <end position="544"/>
    </location>
</feature>
<keyword evidence="1" id="KW-1133">Transmembrane helix</keyword>
<dbReference type="InterPro" id="IPR029787">
    <property type="entry name" value="Nucleotide_cyclase"/>
</dbReference>
<dbReference type="CDD" id="cd01949">
    <property type="entry name" value="GGDEF"/>
    <property type="match status" value="1"/>
</dbReference>
<comment type="caution">
    <text evidence="3">The sequence shown here is derived from an EMBL/GenBank/DDBJ whole genome shotgun (WGS) entry which is preliminary data.</text>
</comment>
<organism evidence="3 4">
    <name type="scientific">Kosmotoga arenicorallina S304</name>
    <dbReference type="NCBI Taxonomy" id="1453497"/>
    <lineage>
        <taxon>Bacteria</taxon>
        <taxon>Thermotogati</taxon>
        <taxon>Thermotogota</taxon>
        <taxon>Thermotogae</taxon>
        <taxon>Kosmotogales</taxon>
        <taxon>Kosmotogaceae</taxon>
        <taxon>Kosmotoga</taxon>
    </lineage>
</organism>
<reference evidence="3 4" key="1">
    <citation type="submission" date="2014-02" db="EMBL/GenBank/DDBJ databases">
        <title>Kosmotoga genome sequencing.</title>
        <authorList>
            <person name="Pollo S.M."/>
            <person name="Charchuk R."/>
            <person name="Nesbo C.L."/>
        </authorList>
    </citation>
    <scope>NUCLEOTIDE SEQUENCE [LARGE SCALE GENOMIC DNA]</scope>
    <source>
        <strain evidence="3 4">S304</strain>
    </source>
</reference>
<dbReference type="SMART" id="SM00267">
    <property type="entry name" value="GGDEF"/>
    <property type="match status" value="1"/>
</dbReference>
<name>A0A176JZE5_9BACT</name>
<gene>
    <name evidence="3" type="ORF">AT15_01915</name>
</gene>
<keyword evidence="1" id="KW-0472">Membrane</keyword>
<evidence type="ECO:0000313" key="4">
    <source>
        <dbReference type="Proteomes" id="UP000077339"/>
    </source>
</evidence>
<proteinExistence type="predicted"/>
<dbReference type="EMBL" id="JFHK01000018">
    <property type="protein sequence ID" value="OAA29452.1"/>
    <property type="molecule type" value="Genomic_DNA"/>
</dbReference>
<dbReference type="PATRIC" id="fig|1453497.3.peg.381"/>
<dbReference type="PANTHER" id="PTHR45138:SF9">
    <property type="entry name" value="DIGUANYLATE CYCLASE DGCM-RELATED"/>
    <property type="match status" value="1"/>
</dbReference>
<dbReference type="STRING" id="1453497.AT15_01915"/>
<sequence>MAKVRMFRKFAMNNLLVFMLLLIITITSFFFIFGNFFEDVKKHEYEAAISSVKTYLDQWGKTMIAFDATYHGIVKDMLLNLSSYLIKEPDLNDGDIDNLFMNYLSKKQLKDIQEANWYLISSDGVITRSNYTNDIGLDIANTVPTYWKRIEAITVGDYLVESLSIELKTNKPRIYGYYRLPDRSFLEIGIAIDPAVIANMLEKLSVLSKSLAYVENLELYSVAFAPFHESFRKLTEEEKEILKKARSENNYIVKKLSKTDEAVYTNWNPIVWRDANVNFLSRIKLSMDFTPLVGFRNKLLFLITSSLIFFALMIVLLGLNMKKQFIDPFYELLNKMSSFIKEFKLPSRSSAKTLEIYEIAEMERIFEKLANRVSEQMAKKDEKVQQLKYLAETDDLTGAKSRRAILELLEKLMNKSRENSSPLTVCYIDVDGLKMTNDKHGHNIGDCLLKHIASKIEVNIRSTDCYGRLGGDEFLIIFDGIRLKSAHKIVLRIKDSLNSEKPAELQDVTVNFSYGFAEFSPEKHNSTESLIREADVNMYINKHL</sequence>